<dbReference type="HOGENOM" id="CLU_165325_0_0_9"/>
<dbReference type="eggNOG" id="COG2161">
    <property type="taxonomic scope" value="Bacteria"/>
</dbReference>
<sequence length="102" mass="11393">MAHAMPLNNTVSITAFNRGKAGQIFSNVKKNGMTVVMKNNKPACILLSPAQYEALIDEQLLCVAEERLQSLDPKDFMSFEEVCREAGISQDELDQMDEVELE</sequence>
<dbReference type="AlphaFoldDB" id="F5RKQ7"/>
<comment type="caution">
    <text evidence="2">The sequence shown here is derived from an EMBL/GenBank/DDBJ whole genome shotgun (WGS) entry which is preliminary data.</text>
</comment>
<dbReference type="SUPFAM" id="SSF143120">
    <property type="entry name" value="YefM-like"/>
    <property type="match status" value="1"/>
</dbReference>
<protein>
    <submittedName>
        <fullName evidence="2">Prevent-host-death family antitoxin</fullName>
    </submittedName>
</protein>
<dbReference type="OrthoDB" id="1646957at2"/>
<name>F5RKQ7_9FIRM</name>
<evidence type="ECO:0000313" key="2">
    <source>
        <dbReference type="EMBL" id="EGK60985.1"/>
    </source>
</evidence>
<comment type="similarity">
    <text evidence="1">Belongs to the phD/YefM antitoxin family.</text>
</comment>
<dbReference type="RefSeq" id="WP_006305721.1">
    <property type="nucleotide sequence ID" value="NZ_GL892076.1"/>
</dbReference>
<dbReference type="STRING" id="888060.HMPREF9081_0842"/>
<dbReference type="InterPro" id="IPR036165">
    <property type="entry name" value="YefM-like_sf"/>
</dbReference>
<keyword evidence="3" id="KW-1185">Reference proteome</keyword>
<evidence type="ECO:0000256" key="1">
    <source>
        <dbReference type="ARBA" id="ARBA00009981"/>
    </source>
</evidence>
<dbReference type="EMBL" id="AFHQ01000025">
    <property type="protein sequence ID" value="EGK60985.1"/>
    <property type="molecule type" value="Genomic_DNA"/>
</dbReference>
<dbReference type="Proteomes" id="UP000004067">
    <property type="component" value="Unassembled WGS sequence"/>
</dbReference>
<accession>F5RKQ7</accession>
<reference evidence="2 3" key="1">
    <citation type="submission" date="2011-04" db="EMBL/GenBank/DDBJ databases">
        <authorList>
            <person name="Muzny D."/>
            <person name="Qin X."/>
            <person name="Deng J."/>
            <person name="Jiang H."/>
            <person name="Liu Y."/>
            <person name="Qu J."/>
            <person name="Song X.-Z."/>
            <person name="Zhang L."/>
            <person name="Thornton R."/>
            <person name="Coyle M."/>
            <person name="Francisco L."/>
            <person name="Jackson L."/>
            <person name="Javaid M."/>
            <person name="Korchina V."/>
            <person name="Kovar C."/>
            <person name="Mata R."/>
            <person name="Mathew T."/>
            <person name="Ngo R."/>
            <person name="Nguyen L."/>
            <person name="Nguyen N."/>
            <person name="Okwuonu G."/>
            <person name="Ongeri F."/>
            <person name="Pham C."/>
            <person name="Simmons D."/>
            <person name="Wilczek-Boney K."/>
            <person name="Hale W."/>
            <person name="Jakkamsetti A."/>
            <person name="Pham P."/>
            <person name="Ruth R."/>
            <person name="San Lucas F."/>
            <person name="Warren J."/>
            <person name="Zhang J."/>
            <person name="Zhao Z."/>
            <person name="Zhou C."/>
            <person name="Zhu D."/>
            <person name="Lee S."/>
            <person name="Bess C."/>
            <person name="Blankenburg K."/>
            <person name="Forbes L."/>
            <person name="Fu Q."/>
            <person name="Gubbala S."/>
            <person name="Hirani K."/>
            <person name="Jayaseelan J.C."/>
            <person name="Lara F."/>
            <person name="Munidasa M."/>
            <person name="Palculict T."/>
            <person name="Patil S."/>
            <person name="Pu L.-L."/>
            <person name="Saada N."/>
            <person name="Tang L."/>
            <person name="Weissenberger G."/>
            <person name="Zhu Y."/>
            <person name="Hemphill L."/>
            <person name="Shang Y."/>
            <person name="Youmans B."/>
            <person name="Ayvaz T."/>
            <person name="Ross M."/>
            <person name="Santibanez J."/>
            <person name="Aqrawi P."/>
            <person name="Gross S."/>
            <person name="Joshi V."/>
            <person name="Fowler G."/>
            <person name="Nazareth L."/>
            <person name="Reid J."/>
            <person name="Worley K."/>
            <person name="Petrosino J."/>
            <person name="Highlander S."/>
            <person name="Gibbs R."/>
        </authorList>
    </citation>
    <scope>NUCLEOTIDE SEQUENCE [LARGE SCALE GENOMIC DNA]</scope>
    <source>
        <strain evidence="2 3">DSM 2778</strain>
    </source>
</reference>
<organism evidence="2 3">
    <name type="scientific">Centipeda periodontii DSM 2778</name>
    <dbReference type="NCBI Taxonomy" id="888060"/>
    <lineage>
        <taxon>Bacteria</taxon>
        <taxon>Bacillati</taxon>
        <taxon>Bacillota</taxon>
        <taxon>Negativicutes</taxon>
        <taxon>Selenomonadales</taxon>
        <taxon>Selenomonadaceae</taxon>
        <taxon>Centipeda</taxon>
    </lineage>
</organism>
<proteinExistence type="inferred from homology"/>
<evidence type="ECO:0000313" key="3">
    <source>
        <dbReference type="Proteomes" id="UP000004067"/>
    </source>
</evidence>
<gene>
    <name evidence="2" type="ORF">HMPREF9081_0842</name>
</gene>